<keyword evidence="2" id="KW-1185">Reference proteome</keyword>
<dbReference type="AlphaFoldDB" id="A0A0C9WYW3"/>
<proteinExistence type="predicted"/>
<dbReference type="HOGENOM" id="CLU_000445_44_8_1"/>
<evidence type="ECO:0000313" key="2">
    <source>
        <dbReference type="Proteomes" id="UP000054477"/>
    </source>
</evidence>
<dbReference type="Gene3D" id="3.40.50.880">
    <property type="match status" value="1"/>
</dbReference>
<name>A0A0C9WYW3_9AGAR</name>
<dbReference type="InterPro" id="IPR029062">
    <property type="entry name" value="Class_I_gatase-like"/>
</dbReference>
<accession>A0A0C9WYW3</accession>
<sequence length="185" mass="20291">MTTPPNLRIAVLLLPDDQNLDVVGTMDYLNNHSQAYLAKFPAVQHLLAKAPILTWYFVSDNLDPINGQLGPVRSMPCGLYPLLAQTGVLDGYHVASNRMALKFAVDAGKLNKAVHWVGDARWDQDGRVWSAAGVTAEIDLAAEFERTFFDLEAAEFAKVISEVVHSDRPDPYAWVLEGVDLGAGK</sequence>
<reference evidence="2" key="2">
    <citation type="submission" date="2015-01" db="EMBL/GenBank/DDBJ databases">
        <title>Evolutionary Origins and Diversification of the Mycorrhizal Mutualists.</title>
        <authorList>
            <consortium name="DOE Joint Genome Institute"/>
            <consortium name="Mycorrhizal Genomics Consortium"/>
            <person name="Kohler A."/>
            <person name="Kuo A."/>
            <person name="Nagy L.G."/>
            <person name="Floudas D."/>
            <person name="Copeland A."/>
            <person name="Barry K.W."/>
            <person name="Cichocki N."/>
            <person name="Veneault-Fourrey C."/>
            <person name="LaButti K."/>
            <person name="Lindquist E.A."/>
            <person name="Lipzen A."/>
            <person name="Lundell T."/>
            <person name="Morin E."/>
            <person name="Murat C."/>
            <person name="Riley R."/>
            <person name="Ohm R."/>
            <person name="Sun H."/>
            <person name="Tunlid A."/>
            <person name="Henrissat B."/>
            <person name="Grigoriev I.V."/>
            <person name="Hibbett D.S."/>
            <person name="Martin F."/>
        </authorList>
    </citation>
    <scope>NUCLEOTIDE SEQUENCE [LARGE SCALE GENOMIC DNA]</scope>
    <source>
        <strain evidence="2">LaAM-08-1</strain>
    </source>
</reference>
<organism evidence="1 2">
    <name type="scientific">Laccaria amethystina LaAM-08-1</name>
    <dbReference type="NCBI Taxonomy" id="1095629"/>
    <lineage>
        <taxon>Eukaryota</taxon>
        <taxon>Fungi</taxon>
        <taxon>Dikarya</taxon>
        <taxon>Basidiomycota</taxon>
        <taxon>Agaricomycotina</taxon>
        <taxon>Agaricomycetes</taxon>
        <taxon>Agaricomycetidae</taxon>
        <taxon>Agaricales</taxon>
        <taxon>Agaricineae</taxon>
        <taxon>Hydnangiaceae</taxon>
        <taxon>Laccaria</taxon>
    </lineage>
</organism>
<dbReference type="PANTHER" id="PTHR43130:SF15">
    <property type="entry name" value="THIJ_PFPI FAMILY PROTEIN (AFU_ORTHOLOGUE AFUA_5G14240)"/>
    <property type="match status" value="1"/>
</dbReference>
<dbReference type="PANTHER" id="PTHR43130">
    <property type="entry name" value="ARAC-FAMILY TRANSCRIPTIONAL REGULATOR"/>
    <property type="match status" value="1"/>
</dbReference>
<protein>
    <submittedName>
        <fullName evidence="1">Uncharacterized protein</fullName>
    </submittedName>
</protein>
<dbReference type="InterPro" id="IPR052158">
    <property type="entry name" value="INH-QAR"/>
</dbReference>
<dbReference type="EMBL" id="KN838564">
    <property type="protein sequence ID" value="KIK04980.1"/>
    <property type="molecule type" value="Genomic_DNA"/>
</dbReference>
<dbReference type="OrthoDB" id="543156at2759"/>
<reference evidence="1 2" key="1">
    <citation type="submission" date="2014-04" db="EMBL/GenBank/DDBJ databases">
        <authorList>
            <consortium name="DOE Joint Genome Institute"/>
            <person name="Kuo A."/>
            <person name="Kohler A."/>
            <person name="Nagy L.G."/>
            <person name="Floudas D."/>
            <person name="Copeland A."/>
            <person name="Barry K.W."/>
            <person name="Cichocki N."/>
            <person name="Veneault-Fourrey C."/>
            <person name="LaButti K."/>
            <person name="Lindquist E.A."/>
            <person name="Lipzen A."/>
            <person name="Lundell T."/>
            <person name="Morin E."/>
            <person name="Murat C."/>
            <person name="Sun H."/>
            <person name="Tunlid A."/>
            <person name="Henrissat B."/>
            <person name="Grigoriev I.V."/>
            <person name="Hibbett D.S."/>
            <person name="Martin F."/>
            <person name="Nordberg H.P."/>
            <person name="Cantor M.N."/>
            <person name="Hua S.X."/>
        </authorList>
    </citation>
    <scope>NUCLEOTIDE SEQUENCE [LARGE SCALE GENOMIC DNA]</scope>
    <source>
        <strain evidence="1 2">LaAM-08-1</strain>
    </source>
</reference>
<dbReference type="SUPFAM" id="SSF52317">
    <property type="entry name" value="Class I glutamine amidotransferase-like"/>
    <property type="match status" value="1"/>
</dbReference>
<evidence type="ECO:0000313" key="1">
    <source>
        <dbReference type="EMBL" id="KIK04980.1"/>
    </source>
</evidence>
<dbReference type="Proteomes" id="UP000054477">
    <property type="component" value="Unassembled WGS sequence"/>
</dbReference>
<gene>
    <name evidence="1" type="ORF">K443DRAFT_4169</name>
</gene>